<feature type="compositionally biased region" description="Basic and acidic residues" evidence="5">
    <location>
        <begin position="108"/>
        <end position="119"/>
    </location>
</feature>
<feature type="region of interest" description="Disordered" evidence="5">
    <location>
        <begin position="237"/>
        <end position="312"/>
    </location>
</feature>
<evidence type="ECO:0000313" key="8">
    <source>
        <dbReference type="Proteomes" id="UP000266841"/>
    </source>
</evidence>
<dbReference type="eggNOG" id="ENOG502SYHH">
    <property type="taxonomic scope" value="Eukaryota"/>
</dbReference>
<evidence type="ECO:0000313" key="7">
    <source>
        <dbReference type="EMBL" id="EJK72218.1"/>
    </source>
</evidence>
<evidence type="ECO:0000256" key="2">
    <source>
        <dbReference type="ARBA" id="ARBA00023125"/>
    </source>
</evidence>
<dbReference type="OrthoDB" id="56367at2759"/>
<dbReference type="InterPro" id="IPR000232">
    <property type="entry name" value="HSF_DNA-bd"/>
</dbReference>
<dbReference type="PANTHER" id="PTHR10015">
    <property type="entry name" value="HEAT SHOCK TRANSCRIPTION FACTOR"/>
    <property type="match status" value="1"/>
</dbReference>
<evidence type="ECO:0000256" key="1">
    <source>
        <dbReference type="ARBA" id="ARBA00004123"/>
    </source>
</evidence>
<feature type="compositionally biased region" description="Polar residues" evidence="5">
    <location>
        <begin position="237"/>
        <end position="252"/>
    </location>
</feature>
<feature type="region of interest" description="Disordered" evidence="5">
    <location>
        <begin position="448"/>
        <end position="492"/>
    </location>
</feature>
<gene>
    <name evidence="7" type="ORF">THAOC_06267</name>
</gene>
<dbReference type="EMBL" id="AGNL01006181">
    <property type="protein sequence ID" value="EJK72218.1"/>
    <property type="molecule type" value="Genomic_DNA"/>
</dbReference>
<organism evidence="7 8">
    <name type="scientific">Thalassiosira oceanica</name>
    <name type="common">Marine diatom</name>
    <dbReference type="NCBI Taxonomy" id="159749"/>
    <lineage>
        <taxon>Eukaryota</taxon>
        <taxon>Sar</taxon>
        <taxon>Stramenopiles</taxon>
        <taxon>Ochrophyta</taxon>
        <taxon>Bacillariophyta</taxon>
        <taxon>Coscinodiscophyceae</taxon>
        <taxon>Thalassiosirophycidae</taxon>
        <taxon>Thalassiosirales</taxon>
        <taxon>Thalassiosiraceae</taxon>
        <taxon>Thalassiosira</taxon>
    </lineage>
</organism>
<dbReference type="SMART" id="SM00415">
    <property type="entry name" value="HSF"/>
    <property type="match status" value="1"/>
</dbReference>
<feature type="region of interest" description="Disordered" evidence="5">
    <location>
        <begin position="400"/>
        <end position="431"/>
    </location>
</feature>
<dbReference type="Gene3D" id="1.10.10.10">
    <property type="entry name" value="Winged helix-like DNA-binding domain superfamily/Winged helix DNA-binding domain"/>
    <property type="match status" value="1"/>
</dbReference>
<protein>
    <recommendedName>
        <fullName evidence="6">HSF-type DNA-binding domain-containing protein</fullName>
    </recommendedName>
</protein>
<feature type="domain" description="HSF-type DNA-binding" evidence="6">
    <location>
        <begin position="145"/>
        <end position="239"/>
    </location>
</feature>
<feature type="region of interest" description="Disordered" evidence="5">
    <location>
        <begin position="597"/>
        <end position="625"/>
    </location>
</feature>
<evidence type="ECO:0000259" key="6">
    <source>
        <dbReference type="SMART" id="SM00415"/>
    </source>
</evidence>
<feature type="region of interest" description="Disordered" evidence="5">
    <location>
        <begin position="1"/>
        <end position="146"/>
    </location>
</feature>
<proteinExistence type="inferred from homology"/>
<dbReference type="GO" id="GO:0043565">
    <property type="term" value="F:sequence-specific DNA binding"/>
    <property type="evidence" value="ECO:0007669"/>
    <property type="project" value="InterPro"/>
</dbReference>
<dbReference type="Pfam" id="PF00447">
    <property type="entry name" value="HSF_DNA-bind"/>
    <property type="match status" value="1"/>
</dbReference>
<feature type="compositionally biased region" description="Low complexity" evidence="5">
    <location>
        <begin position="262"/>
        <end position="278"/>
    </location>
</feature>
<dbReference type="PANTHER" id="PTHR10015:SF206">
    <property type="entry name" value="HSF-TYPE DNA-BINDING DOMAIN-CONTAINING PROTEIN"/>
    <property type="match status" value="1"/>
</dbReference>
<dbReference type="OMA" id="EMASHHH"/>
<keyword evidence="3" id="KW-0539">Nucleus</keyword>
<comment type="similarity">
    <text evidence="4">Belongs to the HSF family.</text>
</comment>
<feature type="compositionally biased region" description="Low complexity" evidence="5">
    <location>
        <begin position="459"/>
        <end position="470"/>
    </location>
</feature>
<name>K0T0U2_THAOC</name>
<feature type="compositionally biased region" description="Basic and acidic residues" evidence="5">
    <location>
        <begin position="303"/>
        <end position="312"/>
    </location>
</feature>
<comment type="subcellular location">
    <subcellularLocation>
        <location evidence="1">Nucleus</location>
    </subcellularLocation>
</comment>
<keyword evidence="8" id="KW-1185">Reference proteome</keyword>
<keyword evidence="2" id="KW-0238">DNA-binding</keyword>
<feature type="compositionally biased region" description="Low complexity" evidence="5">
    <location>
        <begin position="125"/>
        <end position="135"/>
    </location>
</feature>
<reference evidence="7 8" key="1">
    <citation type="journal article" date="2012" name="Genome Biol.">
        <title>Genome and low-iron response of an oceanic diatom adapted to chronic iron limitation.</title>
        <authorList>
            <person name="Lommer M."/>
            <person name="Specht M."/>
            <person name="Roy A.S."/>
            <person name="Kraemer L."/>
            <person name="Andreson R."/>
            <person name="Gutowska M.A."/>
            <person name="Wolf J."/>
            <person name="Bergner S.V."/>
            <person name="Schilhabel M.B."/>
            <person name="Klostermeier U.C."/>
            <person name="Beiko R.G."/>
            <person name="Rosenstiel P."/>
            <person name="Hippler M."/>
            <person name="Laroche J."/>
        </authorList>
    </citation>
    <scope>NUCLEOTIDE SEQUENCE [LARGE SCALE GENOMIC DNA]</scope>
    <source>
        <strain evidence="7 8">CCMP1005</strain>
    </source>
</reference>
<sequence>MSSHALAPARRDSAATAQEVAHILTALGAPIPPPKTEHRHVEGGAGQHVEPPPPLRCPTASEEGGSDGNTSTSSEGSFHVLQHAPGLLPQPRHKLDHEDGDEAVASGERQRPLEPRADGGEDDGAAPADAKPPLASEDNDDGPAPALSFPEVLFEVVSATVNAKAISWLPHGKGFTIHDNGLFLDVLNTHFDGAKFTSFTRRLKRWNFDRASRGPEMGSYYNKYFQRDDPELIQRMQYGSNGKNGRTGTSASRCDGKGAGKGQQTAAAKRLNSSAPSAGSGGGASRPRKKRAATVSKKGPRTKYQEELRRQEHAEELSRYRVQLQMQMQTGQFPVATVALSDIAMYGRGRETRGGMQPSVTSKELGLPPSIMDMHRNCHNERGGSGREGRGQMFTVRGLRSGMMMPPPQQMQGHYDANLISPHDQHSHHLRQAPLDDVERRRLAEMGYPPSIHPQQGGQHPPSHCQPSSSRDPGPGDMPHQDYGPSSSSSSQYALFKMERELARLEAICMQDRLRGGGGGFPPSRGGEHMLTMTSAGGGRPRTLPSRQGGRDGPYYSTSPAAGEGGGRSNKDNKIFSSRTHEEVMMMTARELGVRPVPLHSSSSSQMSRAEYGGGGAERPPASASGTPPIMGDGGRIGHCGGMAQSGLPGRMGLDGMPPFYPRGRFGGGYDYNPRLL</sequence>
<dbReference type="InterPro" id="IPR036388">
    <property type="entry name" value="WH-like_DNA-bd_sf"/>
</dbReference>
<dbReference type="GO" id="GO:0003700">
    <property type="term" value="F:DNA-binding transcription factor activity"/>
    <property type="evidence" value="ECO:0007669"/>
    <property type="project" value="InterPro"/>
</dbReference>
<accession>K0T0U2</accession>
<dbReference type="AlphaFoldDB" id="K0T0U2"/>
<comment type="caution">
    <text evidence="7">The sequence shown here is derived from an EMBL/GenBank/DDBJ whole genome shotgun (WGS) entry which is preliminary data.</text>
</comment>
<evidence type="ECO:0000256" key="3">
    <source>
        <dbReference type="ARBA" id="ARBA00023242"/>
    </source>
</evidence>
<dbReference type="GO" id="GO:0005634">
    <property type="term" value="C:nucleus"/>
    <property type="evidence" value="ECO:0007669"/>
    <property type="project" value="UniProtKB-SubCell"/>
</dbReference>
<evidence type="ECO:0000256" key="5">
    <source>
        <dbReference type="SAM" id="MobiDB-lite"/>
    </source>
</evidence>
<dbReference type="Proteomes" id="UP000266841">
    <property type="component" value="Unassembled WGS sequence"/>
</dbReference>
<dbReference type="SUPFAM" id="SSF46785">
    <property type="entry name" value="Winged helix' DNA-binding domain"/>
    <property type="match status" value="1"/>
</dbReference>
<feature type="region of interest" description="Disordered" evidence="5">
    <location>
        <begin position="516"/>
        <end position="574"/>
    </location>
</feature>
<dbReference type="InterPro" id="IPR036390">
    <property type="entry name" value="WH_DNA-bd_sf"/>
</dbReference>
<evidence type="ECO:0000256" key="4">
    <source>
        <dbReference type="RuleBase" id="RU004020"/>
    </source>
</evidence>